<feature type="transmembrane region" description="Helical" evidence="8">
    <location>
        <begin position="186"/>
        <end position="203"/>
    </location>
</feature>
<comment type="caution">
    <text evidence="9">The sequence shown here is derived from an EMBL/GenBank/DDBJ whole genome shotgun (WGS) entry which is preliminary data.</text>
</comment>
<feature type="transmembrane region" description="Helical" evidence="8">
    <location>
        <begin position="81"/>
        <end position="101"/>
    </location>
</feature>
<reference evidence="9 10" key="1">
    <citation type="submission" date="2023-03" db="EMBL/GenBank/DDBJ databases">
        <title>Bacillus Genome Sequencing.</title>
        <authorList>
            <person name="Dunlap C."/>
        </authorList>
    </citation>
    <scope>NUCLEOTIDE SEQUENCE [LARGE SCALE GENOMIC DNA]</scope>
    <source>
        <strain evidence="9 10">B-41290</strain>
    </source>
</reference>
<keyword evidence="3" id="KW-0813">Transport</keyword>
<evidence type="ECO:0000256" key="7">
    <source>
        <dbReference type="ARBA" id="ARBA00023136"/>
    </source>
</evidence>
<evidence type="ECO:0000313" key="9">
    <source>
        <dbReference type="EMBL" id="MEC0273855.1"/>
    </source>
</evidence>
<accession>A0AAW9NFI2</accession>
<feature type="transmembrane region" description="Helical" evidence="8">
    <location>
        <begin position="302"/>
        <end position="320"/>
    </location>
</feature>
<keyword evidence="5 8" id="KW-0812">Transmembrane</keyword>
<feature type="transmembrane region" description="Helical" evidence="8">
    <location>
        <begin position="215"/>
        <end position="235"/>
    </location>
</feature>
<keyword evidence="4" id="KW-0309">Germination</keyword>
<dbReference type="EMBL" id="JARNBH010000012">
    <property type="protein sequence ID" value="MEC0273855.1"/>
    <property type="molecule type" value="Genomic_DNA"/>
</dbReference>
<evidence type="ECO:0000313" key="10">
    <source>
        <dbReference type="Proteomes" id="UP001307168"/>
    </source>
</evidence>
<evidence type="ECO:0000256" key="4">
    <source>
        <dbReference type="ARBA" id="ARBA00022544"/>
    </source>
</evidence>
<feature type="transmembrane region" description="Helical" evidence="8">
    <location>
        <begin position="332"/>
        <end position="353"/>
    </location>
</feature>
<keyword evidence="10" id="KW-1185">Reference proteome</keyword>
<evidence type="ECO:0000256" key="6">
    <source>
        <dbReference type="ARBA" id="ARBA00022989"/>
    </source>
</evidence>
<feature type="transmembrane region" description="Helical" evidence="8">
    <location>
        <begin position="113"/>
        <end position="134"/>
    </location>
</feature>
<dbReference type="GO" id="GO:0009847">
    <property type="term" value="P:spore germination"/>
    <property type="evidence" value="ECO:0007669"/>
    <property type="project" value="InterPro"/>
</dbReference>
<dbReference type="PANTHER" id="PTHR34975:SF2">
    <property type="entry name" value="SPORE GERMINATION PROTEIN A2"/>
    <property type="match status" value="1"/>
</dbReference>
<feature type="transmembrane region" description="Helical" evidence="8">
    <location>
        <begin position="40"/>
        <end position="61"/>
    </location>
</feature>
<organism evidence="9 10">
    <name type="scientific">Peribacillus castrilensis</name>
    <dbReference type="NCBI Taxonomy" id="2897690"/>
    <lineage>
        <taxon>Bacteria</taxon>
        <taxon>Bacillati</taxon>
        <taxon>Bacillota</taxon>
        <taxon>Bacilli</taxon>
        <taxon>Bacillales</taxon>
        <taxon>Bacillaceae</taxon>
        <taxon>Peribacillus</taxon>
    </lineage>
</organism>
<dbReference type="Pfam" id="PF03845">
    <property type="entry name" value="Spore_permease"/>
    <property type="match status" value="1"/>
</dbReference>
<feature type="transmembrane region" description="Helical" evidence="8">
    <location>
        <begin position="271"/>
        <end position="290"/>
    </location>
</feature>
<keyword evidence="7 8" id="KW-0472">Membrane</keyword>
<evidence type="ECO:0000256" key="2">
    <source>
        <dbReference type="ARBA" id="ARBA00007998"/>
    </source>
</evidence>
<dbReference type="AlphaFoldDB" id="A0AAW9NFI2"/>
<evidence type="ECO:0000256" key="5">
    <source>
        <dbReference type="ARBA" id="ARBA00022692"/>
    </source>
</evidence>
<dbReference type="Proteomes" id="UP001307168">
    <property type="component" value="Unassembled WGS sequence"/>
</dbReference>
<evidence type="ECO:0000256" key="3">
    <source>
        <dbReference type="ARBA" id="ARBA00022448"/>
    </source>
</evidence>
<name>A0AAW9NFI2_9BACI</name>
<dbReference type="InterPro" id="IPR004761">
    <property type="entry name" value="Spore_GerAB"/>
</dbReference>
<dbReference type="RefSeq" id="WP_367406944.1">
    <property type="nucleotide sequence ID" value="NZ_JARNBH010000012.1"/>
</dbReference>
<dbReference type="GO" id="GO:0016020">
    <property type="term" value="C:membrane"/>
    <property type="evidence" value="ECO:0007669"/>
    <property type="project" value="UniProtKB-SubCell"/>
</dbReference>
<protein>
    <submittedName>
        <fullName evidence="9">Endospore germination permease</fullName>
    </submittedName>
</protein>
<proteinExistence type="inferred from homology"/>
<comment type="subcellular location">
    <subcellularLocation>
        <location evidence="1">Membrane</location>
        <topology evidence="1">Multi-pass membrane protein</topology>
    </subcellularLocation>
</comment>
<keyword evidence="6 8" id="KW-1133">Transmembrane helix</keyword>
<evidence type="ECO:0000256" key="1">
    <source>
        <dbReference type="ARBA" id="ARBA00004141"/>
    </source>
</evidence>
<gene>
    <name evidence="9" type="ORF">P4706_12425</name>
</gene>
<sequence>MKKSGKISTVQLSLIVITAVGLKNHVTILPHLLPSAKRDGWISVLLALGLILIWCLLLFYIHKSTGQSNIFVWVETNIGMASGKILSIATSIFFASLAAVSLKEMIVWTKVSYLPITPPILEIILFTGLCFFLASTNIQTIVITNTFVLTAVIVFGIFVAIANIQFKDFSLLKPIMENGWSPVVSGMIYPLSGLIELIVILFMQQKVHGQLKFKVFTLNAIILTWLILGPLIGSITEFGPLEASRQKYPAFEQWGLVTLGRFIEHLDFLSIYQWLTGAFIRVSFFLFLSLEVLSIKKKRSKTILLLAYSILLIVANAYSFSDVILYHIIGEFVMPFTFWFFLAVSILLSIFVFSSNRRKRRPTSDVQENQKATVQAEK</sequence>
<feature type="transmembrane region" description="Helical" evidence="8">
    <location>
        <begin position="146"/>
        <end position="166"/>
    </location>
</feature>
<dbReference type="NCBIfam" id="TIGR00912">
    <property type="entry name" value="2A0309"/>
    <property type="match status" value="1"/>
</dbReference>
<comment type="similarity">
    <text evidence="2">Belongs to the amino acid-polyamine-organocation (APC) superfamily. Spore germination protein (SGP) (TC 2.A.3.9) family.</text>
</comment>
<evidence type="ECO:0000256" key="8">
    <source>
        <dbReference type="SAM" id="Phobius"/>
    </source>
</evidence>
<dbReference type="PANTHER" id="PTHR34975">
    <property type="entry name" value="SPORE GERMINATION PROTEIN A2"/>
    <property type="match status" value="1"/>
</dbReference>